<dbReference type="AlphaFoldDB" id="A0A5A7N2E7"/>
<proteinExistence type="predicted"/>
<reference evidence="2 3" key="1">
    <citation type="submission" date="2019-09" db="EMBL/GenBank/DDBJ databases">
        <title>NBRP : Genome information of microbial organism related human and environment.</title>
        <authorList>
            <person name="Hattori M."/>
            <person name="Oshima K."/>
            <person name="Inaba H."/>
            <person name="Suda W."/>
            <person name="Sakamoto M."/>
            <person name="Iino T."/>
            <person name="Kitahara M."/>
            <person name="Oshida Y."/>
            <person name="Iida T."/>
            <person name="Kudo T."/>
            <person name="Itoh T."/>
            <person name="Ohkuma M."/>
        </authorList>
    </citation>
    <scope>NUCLEOTIDE SEQUENCE [LARGE SCALE GENOMIC DNA]</scope>
    <source>
        <strain evidence="2 3">Q-1</strain>
    </source>
</reference>
<sequence>MGRDVVDVGRAFSEVGECIGFDWLRQTSELISTEDHWDRLAARAVLDDLADQQRELTRYILQNTASDQGAEAVSLWFKEQDMTRMRADRLLADLKSSGPLSVAKLSFAARHLRSIMSRAVGS</sequence>
<comment type="caution">
    <text evidence="2">The sequence shown here is derived from an EMBL/GenBank/DDBJ whole genome shotgun (WGS) entry which is preliminary data.</text>
</comment>
<dbReference type="EMBL" id="BKCN01000001">
    <property type="protein sequence ID" value="GER02443.1"/>
    <property type="molecule type" value="Genomic_DNA"/>
</dbReference>
<dbReference type="GO" id="GO:0006538">
    <property type="term" value="P:L-glutamate catabolic process"/>
    <property type="evidence" value="ECO:0007669"/>
    <property type="project" value="InterPro"/>
</dbReference>
<dbReference type="InterPro" id="IPR007780">
    <property type="entry name" value="NAD_Glu_DH_bac"/>
</dbReference>
<dbReference type="Proteomes" id="UP000324996">
    <property type="component" value="Unassembled WGS sequence"/>
</dbReference>
<dbReference type="InterPro" id="IPR048381">
    <property type="entry name" value="GDH_C"/>
</dbReference>
<accession>A0A5A7N2E7</accession>
<dbReference type="PANTHER" id="PTHR43403">
    <property type="entry name" value="NAD-SPECIFIC GLUTAMATE DEHYDROGENASE"/>
    <property type="match status" value="1"/>
</dbReference>
<dbReference type="Pfam" id="PF21074">
    <property type="entry name" value="GDH_C"/>
    <property type="match status" value="1"/>
</dbReference>
<dbReference type="GO" id="GO:0004352">
    <property type="term" value="F:glutamate dehydrogenase (NAD+) activity"/>
    <property type="evidence" value="ECO:0007669"/>
    <property type="project" value="InterPro"/>
</dbReference>
<name>A0A5A7N2E7_9PROT</name>
<dbReference type="GO" id="GO:0004069">
    <property type="term" value="F:L-aspartate:2-oxoglutarate aminotransferase activity"/>
    <property type="evidence" value="ECO:0007669"/>
    <property type="project" value="InterPro"/>
</dbReference>
<gene>
    <name evidence="2" type="ORF">JCM17846_01250</name>
</gene>
<keyword evidence="3" id="KW-1185">Reference proteome</keyword>
<organism evidence="2 3">
    <name type="scientific">Iodidimonas nitroreducens</name>
    <dbReference type="NCBI Taxonomy" id="1236968"/>
    <lineage>
        <taxon>Bacteria</taxon>
        <taxon>Pseudomonadati</taxon>
        <taxon>Pseudomonadota</taxon>
        <taxon>Alphaproteobacteria</taxon>
        <taxon>Iodidimonadales</taxon>
        <taxon>Iodidimonadaceae</taxon>
        <taxon>Iodidimonas</taxon>
    </lineage>
</organism>
<evidence type="ECO:0000313" key="2">
    <source>
        <dbReference type="EMBL" id="GER02443.1"/>
    </source>
</evidence>
<protein>
    <recommendedName>
        <fullName evidence="1">NAD-specific glutamate dehydrogenase C-terminal domain-containing protein</fullName>
    </recommendedName>
</protein>
<dbReference type="PANTHER" id="PTHR43403:SF1">
    <property type="entry name" value="NAD-SPECIFIC GLUTAMATE DEHYDROGENASE"/>
    <property type="match status" value="1"/>
</dbReference>
<evidence type="ECO:0000259" key="1">
    <source>
        <dbReference type="Pfam" id="PF21074"/>
    </source>
</evidence>
<feature type="domain" description="NAD-specific glutamate dehydrogenase C-terminal" evidence="1">
    <location>
        <begin position="2"/>
        <end position="113"/>
    </location>
</feature>
<evidence type="ECO:0000313" key="3">
    <source>
        <dbReference type="Proteomes" id="UP000324996"/>
    </source>
</evidence>